<proteinExistence type="inferred from homology"/>
<reference evidence="6 7" key="1">
    <citation type="submission" date="2006-09" db="EMBL/GenBank/DDBJ databases">
        <authorList>
            <person name="Emerson D."/>
            <person name="Ferriera S."/>
            <person name="Johnson J."/>
            <person name="Kravitz S."/>
            <person name="Halpern A."/>
            <person name="Remington K."/>
            <person name="Beeson K."/>
            <person name="Tran B."/>
            <person name="Rogers Y.-H."/>
            <person name="Friedman R."/>
            <person name="Venter J.C."/>
        </authorList>
    </citation>
    <scope>NUCLEOTIDE SEQUENCE [LARGE SCALE GENOMIC DNA]</scope>
    <source>
        <strain evidence="6 7">PV-1</strain>
    </source>
</reference>
<keyword evidence="2" id="KW-0285">Flavoprotein</keyword>
<dbReference type="PANTHER" id="PTHR33798:SF5">
    <property type="entry name" value="FLAVIN REDUCTASE LIKE DOMAIN-CONTAINING PROTEIN"/>
    <property type="match status" value="1"/>
</dbReference>
<keyword evidence="3" id="KW-0288">FMN</keyword>
<dbReference type="PANTHER" id="PTHR33798">
    <property type="entry name" value="FLAVOPROTEIN OXYGENASE"/>
    <property type="match status" value="1"/>
</dbReference>
<evidence type="ECO:0000256" key="1">
    <source>
        <dbReference type="ARBA" id="ARBA00001917"/>
    </source>
</evidence>
<dbReference type="InterPro" id="IPR012349">
    <property type="entry name" value="Split_barrel_FMN-bd"/>
</dbReference>
<dbReference type="OrthoDB" id="9794638at2"/>
<gene>
    <name evidence="6" type="ORF">SPV1_02392</name>
</gene>
<evidence type="ECO:0000259" key="5">
    <source>
        <dbReference type="SMART" id="SM00903"/>
    </source>
</evidence>
<dbReference type="SUPFAM" id="SSF50475">
    <property type="entry name" value="FMN-binding split barrel"/>
    <property type="match status" value="1"/>
</dbReference>
<dbReference type="Gene3D" id="2.30.110.10">
    <property type="entry name" value="Electron Transport, Fmn-binding Protein, Chain A"/>
    <property type="match status" value="1"/>
</dbReference>
<dbReference type="GO" id="GO:0016646">
    <property type="term" value="F:oxidoreductase activity, acting on the CH-NH group of donors, NAD or NADP as acceptor"/>
    <property type="evidence" value="ECO:0007669"/>
    <property type="project" value="UniProtKB-ARBA"/>
</dbReference>
<dbReference type="Proteomes" id="UP000005297">
    <property type="component" value="Unassembled WGS sequence"/>
</dbReference>
<comment type="caution">
    <text evidence="6">The sequence shown here is derived from an EMBL/GenBank/DDBJ whole genome shotgun (WGS) entry which is preliminary data.</text>
</comment>
<dbReference type="SMART" id="SM00903">
    <property type="entry name" value="Flavin_Reduct"/>
    <property type="match status" value="1"/>
</dbReference>
<dbReference type="RefSeq" id="WP_009850779.1">
    <property type="nucleotide sequence ID" value="NZ_DS022295.1"/>
</dbReference>
<accession>Q0F1Z0</accession>
<dbReference type="HOGENOM" id="CLU_059021_3_1_0"/>
<evidence type="ECO:0000313" key="6">
    <source>
        <dbReference type="EMBL" id="EAU55760.1"/>
    </source>
</evidence>
<dbReference type="InterPro" id="IPR002563">
    <property type="entry name" value="Flavin_Rdtase-like_dom"/>
</dbReference>
<evidence type="ECO:0000256" key="3">
    <source>
        <dbReference type="ARBA" id="ARBA00022643"/>
    </source>
</evidence>
<dbReference type="GO" id="GO:0010181">
    <property type="term" value="F:FMN binding"/>
    <property type="evidence" value="ECO:0007669"/>
    <property type="project" value="InterPro"/>
</dbReference>
<dbReference type="AlphaFoldDB" id="Q0F1Z0"/>
<protein>
    <submittedName>
        <fullName evidence="6">Conserved protein/domain typically associated with flavoprotein oxygenases, DIM6/NTAB family</fullName>
    </submittedName>
</protein>
<evidence type="ECO:0000256" key="4">
    <source>
        <dbReference type="ARBA" id="ARBA00038054"/>
    </source>
</evidence>
<comment type="similarity">
    <text evidence="4">Belongs to the flavoredoxin family.</text>
</comment>
<name>Q0F1Z0_9PROT</name>
<evidence type="ECO:0000256" key="2">
    <source>
        <dbReference type="ARBA" id="ARBA00022630"/>
    </source>
</evidence>
<feature type="domain" description="Flavin reductase like" evidence="5">
    <location>
        <begin position="22"/>
        <end position="174"/>
    </location>
</feature>
<evidence type="ECO:0000313" key="7">
    <source>
        <dbReference type="Proteomes" id="UP000005297"/>
    </source>
</evidence>
<keyword evidence="7" id="KW-1185">Reference proteome</keyword>
<dbReference type="STRING" id="314344.AL013_05390"/>
<organism evidence="6 7">
    <name type="scientific">Mariprofundus ferrooxydans PV-1</name>
    <dbReference type="NCBI Taxonomy" id="314345"/>
    <lineage>
        <taxon>Bacteria</taxon>
        <taxon>Pseudomonadati</taxon>
        <taxon>Pseudomonadota</taxon>
        <taxon>Candidatius Mariprofundia</taxon>
        <taxon>Mariprofundales</taxon>
        <taxon>Mariprofundaceae</taxon>
        <taxon>Mariprofundus</taxon>
    </lineage>
</organism>
<dbReference type="EMBL" id="AATS01000002">
    <property type="protein sequence ID" value="EAU55760.1"/>
    <property type="molecule type" value="Genomic_DNA"/>
</dbReference>
<comment type="cofactor">
    <cofactor evidence="1">
        <name>FMN</name>
        <dbReference type="ChEBI" id="CHEBI:58210"/>
    </cofactor>
</comment>
<sequence length="205" mass="22800">MILDFDELSSGQRYFQTIQTLMPRPIAWVLTEHENGGYNLAPFSFFTAICSEPPLLMLSLGLKPGGGFKDTRINLERSKRCVIHIPDRAMLEAMNASSATLSANISEVEQLGLALKPFDGFTLPRLADARVAYGCKLHEIMEIGAGPQSLLFVQIERMFIDDVILDDAAQADRIKVDALKLDPVARLGANEYGFLHDIKHIKRPD</sequence>
<dbReference type="eggNOG" id="COG1853">
    <property type="taxonomic scope" value="Bacteria"/>
</dbReference>
<dbReference type="Pfam" id="PF01613">
    <property type="entry name" value="Flavin_Reduct"/>
    <property type="match status" value="1"/>
</dbReference>
<dbReference type="InParanoid" id="Q0F1Z0"/>